<evidence type="ECO:0000313" key="2">
    <source>
        <dbReference type="Proteomes" id="UP000693981"/>
    </source>
</evidence>
<keyword evidence="2" id="KW-1185">Reference proteome</keyword>
<name>A0A8T1VFQ8_9STRA</name>
<evidence type="ECO:0000313" key="1">
    <source>
        <dbReference type="EMBL" id="KAG7379911.1"/>
    </source>
</evidence>
<accession>A0A8T1VFQ8</accession>
<dbReference type="Proteomes" id="UP000693981">
    <property type="component" value="Unassembled WGS sequence"/>
</dbReference>
<protein>
    <submittedName>
        <fullName evidence="1">Uncharacterized protein</fullName>
    </submittedName>
</protein>
<reference evidence="1" key="1">
    <citation type="submission" date="2021-02" db="EMBL/GenBank/DDBJ databases">
        <authorList>
            <person name="Palmer J.M."/>
        </authorList>
    </citation>
    <scope>NUCLEOTIDE SEQUENCE</scope>
    <source>
        <strain evidence="1">SCRP23</strain>
    </source>
</reference>
<sequence length="168" mass="19382">MVEKYKPGVTCADCCEEIVDGSTWAVNENCLQFDHSYEQCNIRKSLDFALKRIVTFGARQAKWDLAYIKRNAPDFGLKPHSELTELQRNIASIVKLYVDLEAVLRDLYGANIVLRCPNCHNKAKHPEYDENRYVLNPDLPQILHEDFDCLASIPMTLAKRMVQHRSVR</sequence>
<organism evidence="1 2">
    <name type="scientific">Phytophthora boehmeriae</name>
    <dbReference type="NCBI Taxonomy" id="109152"/>
    <lineage>
        <taxon>Eukaryota</taxon>
        <taxon>Sar</taxon>
        <taxon>Stramenopiles</taxon>
        <taxon>Oomycota</taxon>
        <taxon>Peronosporomycetes</taxon>
        <taxon>Peronosporales</taxon>
        <taxon>Peronosporaceae</taxon>
        <taxon>Phytophthora</taxon>
    </lineage>
</organism>
<gene>
    <name evidence="1" type="ORF">PHYBOEH_011708</name>
</gene>
<proteinExistence type="predicted"/>
<dbReference type="EMBL" id="JAGDFL010000909">
    <property type="protein sequence ID" value="KAG7379911.1"/>
    <property type="molecule type" value="Genomic_DNA"/>
</dbReference>
<comment type="caution">
    <text evidence="1">The sequence shown here is derived from an EMBL/GenBank/DDBJ whole genome shotgun (WGS) entry which is preliminary data.</text>
</comment>
<dbReference type="AlphaFoldDB" id="A0A8T1VFQ8"/>